<dbReference type="Pfam" id="PF16363">
    <property type="entry name" value="GDP_Man_Dehyd"/>
    <property type="match status" value="1"/>
</dbReference>
<proteinExistence type="predicted"/>
<name>A0A0R3S6S9_9BILA</name>
<evidence type="ECO:0000313" key="2">
    <source>
        <dbReference type="Proteomes" id="UP000050640"/>
    </source>
</evidence>
<dbReference type="PANTHER" id="PTHR43000">
    <property type="entry name" value="DTDP-D-GLUCOSE 4,6-DEHYDRATASE-RELATED"/>
    <property type="match status" value="1"/>
</dbReference>
<dbReference type="InterPro" id="IPR036291">
    <property type="entry name" value="NAD(P)-bd_dom_sf"/>
</dbReference>
<evidence type="ECO:0000259" key="1">
    <source>
        <dbReference type="Pfam" id="PF16363"/>
    </source>
</evidence>
<dbReference type="InterPro" id="IPR016040">
    <property type="entry name" value="NAD(P)-bd_dom"/>
</dbReference>
<dbReference type="Proteomes" id="UP000050640">
    <property type="component" value="Unplaced"/>
</dbReference>
<dbReference type="WBParaSite" id="EEL_0001050101-mRNA-1">
    <property type="protein sequence ID" value="EEL_0001050101-mRNA-1"/>
    <property type="gene ID" value="EEL_0001050101"/>
</dbReference>
<feature type="domain" description="NAD(P)-binding" evidence="1">
    <location>
        <begin position="8"/>
        <end position="294"/>
    </location>
</feature>
<accession>A0A0R3S6S9</accession>
<dbReference type="GO" id="GO:0003824">
    <property type="term" value="F:catalytic activity"/>
    <property type="evidence" value="ECO:0007669"/>
    <property type="project" value="UniProtKB-ARBA"/>
</dbReference>
<dbReference type="SUPFAM" id="SSF51735">
    <property type="entry name" value="NAD(P)-binding Rossmann-fold domains"/>
    <property type="match status" value="1"/>
</dbReference>
<dbReference type="STRING" id="1147741.A0A0R3S6S9"/>
<evidence type="ECO:0000313" key="3">
    <source>
        <dbReference type="WBParaSite" id="EEL_0001050101-mRNA-1"/>
    </source>
</evidence>
<dbReference type="Gene3D" id="3.40.50.720">
    <property type="entry name" value="NAD(P)-binding Rossmann-like Domain"/>
    <property type="match status" value="1"/>
</dbReference>
<organism evidence="2 3">
    <name type="scientific">Elaeophora elaphi</name>
    <dbReference type="NCBI Taxonomy" id="1147741"/>
    <lineage>
        <taxon>Eukaryota</taxon>
        <taxon>Metazoa</taxon>
        <taxon>Ecdysozoa</taxon>
        <taxon>Nematoda</taxon>
        <taxon>Chromadorea</taxon>
        <taxon>Rhabditida</taxon>
        <taxon>Spirurina</taxon>
        <taxon>Spiruromorpha</taxon>
        <taxon>Filarioidea</taxon>
        <taxon>Onchocercidae</taxon>
        <taxon>Elaeophora</taxon>
    </lineage>
</organism>
<dbReference type="AlphaFoldDB" id="A0A0R3S6S9"/>
<reference evidence="3" key="1">
    <citation type="submission" date="2017-02" db="UniProtKB">
        <authorList>
            <consortium name="WormBaseParasite"/>
        </authorList>
    </citation>
    <scope>IDENTIFICATION</scope>
</reference>
<keyword evidence="2" id="KW-1185">Reference proteome</keyword>
<protein>
    <submittedName>
        <fullName evidence="3">NAD(P)-bd_dom domain-containing protein</fullName>
    </submittedName>
</protein>
<sequence length="559" mass="62907">MADDLNYLIVGGLGYIGLHIAEYLLEKYSNVNLTILDLSYNTVYANEILKKVENYPQQCTVTIGSSCNSELVKKILEERRINTVLYNVWNDDVNTTAAKEDHPGCFFKTLSCLTQFLEILRCYGKLTKFIFISSEEVYGKQAIKLETTAAKPYSLKGAAINASEVMLHSYITSYRIPALTVRLSAVIYGGVMDDNSLLYLQQNDNGNSETVGLLHIQDAVVGIGAALERGQVGEVYNIGGQCDCSPHFVQLIAKLKKGEITSDEISISLLTMSSMKAELELLWKAKISQSEGIREIMVKNENHWNEMNGASTHKILVYGSDFALKRLSRLIENKKRYLPESLPTENIIIRNRQFDSGDVDINEIIDVSPSHIVYINIPNTLEIPTHCTKDAIDRRALLKTKLYAMLYTPWYLASFCDKRSIHFTYLTSDNPSSDNFFGLPHSGIEVPHPHFDPYDYLMAIDKFADLLLQHFDNILFCRAVIVINNENEVHKKTCFGLEPSLYLSFLSNCIAPVLDLALKGRTGIVGVLNPIPLDDYDFREVCNRGNRPLGASIEFVCLF</sequence>